<keyword evidence="6 11" id="KW-0479">Metal-binding</keyword>
<evidence type="ECO:0000313" key="13">
    <source>
        <dbReference type="EMBL" id="MCF2652448.1"/>
    </source>
</evidence>
<evidence type="ECO:0000256" key="3">
    <source>
        <dbReference type="ARBA" id="ARBA00016337"/>
    </source>
</evidence>
<comment type="caution">
    <text evidence="13">The sequence shown here is derived from an EMBL/GenBank/DDBJ whole genome shotgun (WGS) entry which is preliminary data.</text>
</comment>
<comment type="cofactor">
    <cofactor evidence="1">
        <name>Mg(2+)</name>
        <dbReference type="ChEBI" id="CHEBI:18420"/>
    </cofactor>
</comment>
<dbReference type="RefSeq" id="WP_235323502.1">
    <property type="nucleotide sequence ID" value="NZ_JAFBIT010000002.1"/>
</dbReference>
<sequence>MKAKPVKNTLWNMPERKAKRLALAMGGVLLVLILLIALFPLLDRTAEKYEVTTYAMGSYVQQTVYGDAREAAAVQAADAVQALENKISWRVAGSDIQKLNDNAGKDWTALSAETLEILKIAQDVAEKSGGAFDVTIAPVSRLWDFDDERNEVPADDKIQALLPYVDYTGLRLDTDEKSASLKNLNTAVDLGAVGKGAACDAAVRVYAETGVQAAIVSVGGSVGTYGTKAGGAKWNIAVRDPNGDGTLGSVSIASGFLSTSGSYEKCFTLDGKTYHHLLNPETGYPAETGLVSVTVLSDSGARADALSTACFVLGMEKGAALLAQYGAEGIFIDENGVVTVTGGWKDDFTLTAEGYTLAD</sequence>
<keyword evidence="4 11" id="KW-0285">Flavoprotein</keyword>
<comment type="similarity">
    <text evidence="11">Belongs to the ApbE family.</text>
</comment>
<evidence type="ECO:0000256" key="6">
    <source>
        <dbReference type="ARBA" id="ARBA00022723"/>
    </source>
</evidence>
<evidence type="ECO:0000256" key="9">
    <source>
        <dbReference type="ARBA" id="ARBA00031306"/>
    </source>
</evidence>
<evidence type="ECO:0000256" key="7">
    <source>
        <dbReference type="ARBA" id="ARBA00022827"/>
    </source>
</evidence>
<reference evidence="13 14" key="1">
    <citation type="submission" date="2020-12" db="EMBL/GenBank/DDBJ databases">
        <title>Whole genome sequences of gut porcine anaerobes.</title>
        <authorList>
            <person name="Kubasova T."/>
            <person name="Jahodarova E."/>
            <person name="Rychlik I."/>
        </authorList>
    </citation>
    <scope>NUCLEOTIDE SEQUENCE [LARGE SCALE GENOMIC DNA]</scope>
    <source>
        <strain evidence="13 14">An867</strain>
    </source>
</reference>
<keyword evidence="8 11" id="KW-0460">Magnesium</keyword>
<dbReference type="Gene3D" id="3.10.520.10">
    <property type="entry name" value="ApbE-like domains"/>
    <property type="match status" value="1"/>
</dbReference>
<dbReference type="SUPFAM" id="SSF143631">
    <property type="entry name" value="ApbE-like"/>
    <property type="match status" value="1"/>
</dbReference>
<protein>
    <recommendedName>
        <fullName evidence="3 11">FAD:protein FMN transferase</fullName>
        <ecNumber evidence="2 11">2.7.1.180</ecNumber>
    </recommendedName>
    <alternativeName>
        <fullName evidence="9 11">Flavin transferase</fullName>
    </alternativeName>
</protein>
<evidence type="ECO:0000256" key="11">
    <source>
        <dbReference type="PIRNR" id="PIRNR006268"/>
    </source>
</evidence>
<evidence type="ECO:0000256" key="1">
    <source>
        <dbReference type="ARBA" id="ARBA00001946"/>
    </source>
</evidence>
<dbReference type="Proteomes" id="UP001299220">
    <property type="component" value="Unassembled WGS sequence"/>
</dbReference>
<dbReference type="PANTHER" id="PTHR30040:SF2">
    <property type="entry name" value="FAD:PROTEIN FMN TRANSFERASE"/>
    <property type="match status" value="1"/>
</dbReference>
<keyword evidence="12" id="KW-0472">Membrane</keyword>
<evidence type="ECO:0000256" key="8">
    <source>
        <dbReference type="ARBA" id="ARBA00022842"/>
    </source>
</evidence>
<dbReference type="InterPro" id="IPR003374">
    <property type="entry name" value="ApbE-like_sf"/>
</dbReference>
<keyword evidence="14" id="KW-1185">Reference proteome</keyword>
<accession>A0ABS9CPA3</accession>
<evidence type="ECO:0000256" key="2">
    <source>
        <dbReference type="ARBA" id="ARBA00011955"/>
    </source>
</evidence>
<evidence type="ECO:0000256" key="12">
    <source>
        <dbReference type="SAM" id="Phobius"/>
    </source>
</evidence>
<name>A0ABS9CPA3_9FIRM</name>
<evidence type="ECO:0000256" key="5">
    <source>
        <dbReference type="ARBA" id="ARBA00022679"/>
    </source>
</evidence>
<dbReference type="EMBL" id="JAFBIT010000002">
    <property type="protein sequence ID" value="MCF2652448.1"/>
    <property type="molecule type" value="Genomic_DNA"/>
</dbReference>
<feature type="transmembrane region" description="Helical" evidence="12">
    <location>
        <begin position="21"/>
        <end position="42"/>
    </location>
</feature>
<dbReference type="EC" id="2.7.1.180" evidence="2 11"/>
<proteinExistence type="inferred from homology"/>
<keyword evidence="5 11" id="KW-0808">Transferase</keyword>
<dbReference type="GO" id="GO:0016740">
    <property type="term" value="F:transferase activity"/>
    <property type="evidence" value="ECO:0007669"/>
    <property type="project" value="UniProtKB-KW"/>
</dbReference>
<evidence type="ECO:0000313" key="14">
    <source>
        <dbReference type="Proteomes" id="UP001299220"/>
    </source>
</evidence>
<evidence type="ECO:0000256" key="10">
    <source>
        <dbReference type="ARBA" id="ARBA00048540"/>
    </source>
</evidence>
<organism evidence="13 14">
    <name type="scientific">Anaeromassilibacillus senegalensis</name>
    <dbReference type="NCBI Taxonomy" id="1673717"/>
    <lineage>
        <taxon>Bacteria</taxon>
        <taxon>Bacillati</taxon>
        <taxon>Bacillota</taxon>
        <taxon>Clostridia</taxon>
        <taxon>Eubacteriales</taxon>
        <taxon>Acutalibacteraceae</taxon>
        <taxon>Anaeromassilibacillus</taxon>
    </lineage>
</organism>
<dbReference type="Pfam" id="PF02424">
    <property type="entry name" value="ApbE"/>
    <property type="match status" value="1"/>
</dbReference>
<gene>
    <name evidence="13" type="ORF">JQM67_07520</name>
</gene>
<dbReference type="PANTHER" id="PTHR30040">
    <property type="entry name" value="THIAMINE BIOSYNTHESIS LIPOPROTEIN APBE"/>
    <property type="match status" value="1"/>
</dbReference>
<keyword evidence="12" id="KW-1133">Transmembrane helix</keyword>
<keyword evidence="7 11" id="KW-0274">FAD</keyword>
<keyword evidence="12" id="KW-0812">Transmembrane</keyword>
<comment type="catalytic activity">
    <reaction evidence="10 11">
        <text>L-threonyl-[protein] + FAD = FMN-L-threonyl-[protein] + AMP + H(+)</text>
        <dbReference type="Rhea" id="RHEA:36847"/>
        <dbReference type="Rhea" id="RHEA-COMP:11060"/>
        <dbReference type="Rhea" id="RHEA-COMP:11061"/>
        <dbReference type="ChEBI" id="CHEBI:15378"/>
        <dbReference type="ChEBI" id="CHEBI:30013"/>
        <dbReference type="ChEBI" id="CHEBI:57692"/>
        <dbReference type="ChEBI" id="CHEBI:74257"/>
        <dbReference type="ChEBI" id="CHEBI:456215"/>
        <dbReference type="EC" id="2.7.1.180"/>
    </reaction>
</comment>
<evidence type="ECO:0000256" key="4">
    <source>
        <dbReference type="ARBA" id="ARBA00022630"/>
    </source>
</evidence>
<dbReference type="PIRSF" id="PIRSF006268">
    <property type="entry name" value="ApbE"/>
    <property type="match status" value="1"/>
</dbReference>
<dbReference type="InterPro" id="IPR024932">
    <property type="entry name" value="ApbE"/>
</dbReference>